<proteinExistence type="predicted"/>
<dbReference type="GeneID" id="23462714"/>
<dbReference type="Pfam" id="PF12937">
    <property type="entry name" value="F-box-like"/>
    <property type="match status" value="1"/>
</dbReference>
<dbReference type="KEGG" id="vg:23462714"/>
<protein>
    <submittedName>
        <fullName evidence="2">Morn repeat protein</fullName>
    </submittedName>
</protein>
<dbReference type="SUPFAM" id="SSF81383">
    <property type="entry name" value="F-box domain"/>
    <property type="match status" value="1"/>
</dbReference>
<feature type="domain" description="F-box" evidence="1">
    <location>
        <begin position="8"/>
        <end position="55"/>
    </location>
</feature>
<dbReference type="Gene3D" id="1.20.1280.50">
    <property type="match status" value="1"/>
</dbReference>
<reference evidence="2 3" key="1">
    <citation type="journal article" date="2015" name="Parasitol. Res.">
        <title>Viruses in close associations with free-living amoebae.</title>
        <authorList>
            <person name="Scheid P."/>
        </authorList>
    </citation>
    <scope>NUCLEOTIDE SEQUENCE [LARGE SCALE GENOMIC DNA]</scope>
    <source>
        <strain evidence="2">KlaHel</strain>
    </source>
</reference>
<organism evidence="2 3">
    <name type="scientific">Pandoravirus inopinatum</name>
    <dbReference type="NCBI Taxonomy" id="1605721"/>
    <lineage>
        <taxon>Viruses</taxon>
        <taxon>Pandoravirus</taxon>
    </lineage>
</organism>
<dbReference type="PROSITE" id="PS50181">
    <property type="entry name" value="FBOX"/>
    <property type="match status" value="1"/>
</dbReference>
<dbReference type="InterPro" id="IPR001810">
    <property type="entry name" value="F-box_dom"/>
</dbReference>
<evidence type="ECO:0000313" key="2">
    <source>
        <dbReference type="EMBL" id="AJF97797.1"/>
    </source>
</evidence>
<dbReference type="SUPFAM" id="SSF82185">
    <property type="entry name" value="Histone H3 K4-specific methyltransferase SET7/9 N-terminal domain"/>
    <property type="match status" value="1"/>
</dbReference>
<dbReference type="RefSeq" id="YP_009120032.1">
    <property type="nucleotide sequence ID" value="NC_026440.1"/>
</dbReference>
<name>A0A0B5JDJ6_9VIRU</name>
<dbReference type="EMBL" id="KP136319">
    <property type="protein sequence ID" value="AJF97797.1"/>
    <property type="molecule type" value="Genomic_DNA"/>
</dbReference>
<dbReference type="Proteomes" id="UP000202511">
    <property type="component" value="Segment"/>
</dbReference>
<accession>A0A0B5JDJ6</accession>
<evidence type="ECO:0000259" key="1">
    <source>
        <dbReference type="PROSITE" id="PS50181"/>
    </source>
</evidence>
<evidence type="ECO:0000313" key="3">
    <source>
        <dbReference type="Proteomes" id="UP000202511"/>
    </source>
</evidence>
<dbReference type="InterPro" id="IPR036047">
    <property type="entry name" value="F-box-like_dom_sf"/>
</dbReference>
<sequence length="274" mass="30685">MNARDTAGQTLDDMPYEILLAVAKATDSVPAVVRLGLTCRRCSSILDDDSLWKALCWAHFGPPLREGSVDVGKDWRWLYRAQGHVASTKGPDVGAVMMLGRIYWGDTLDGLPHGYGLSLALPTPHRDGQKLTRRTRDTALDQTAPRHDGYWGRGCEHGYGVRVHRNGSRYRGMWRNCAYHGYGERFDIHGWHYAGHWYYGHCHDDDCSDDRDGSDAYGCPDIGSCVEATHDAFIKDDWRRQAANLMIGPLWNRAAQCALVGLGLPPPPPPRWRG</sequence>